<organism evidence="2 3">
    <name type="scientific">Tegillarca granosa</name>
    <name type="common">Malaysian cockle</name>
    <name type="synonym">Anadara granosa</name>
    <dbReference type="NCBI Taxonomy" id="220873"/>
    <lineage>
        <taxon>Eukaryota</taxon>
        <taxon>Metazoa</taxon>
        <taxon>Spiralia</taxon>
        <taxon>Lophotrochozoa</taxon>
        <taxon>Mollusca</taxon>
        <taxon>Bivalvia</taxon>
        <taxon>Autobranchia</taxon>
        <taxon>Pteriomorphia</taxon>
        <taxon>Arcoida</taxon>
        <taxon>Arcoidea</taxon>
        <taxon>Arcidae</taxon>
        <taxon>Tegillarca</taxon>
    </lineage>
</organism>
<keyword evidence="1" id="KW-0812">Transmembrane</keyword>
<evidence type="ECO:0000256" key="1">
    <source>
        <dbReference type="SAM" id="Phobius"/>
    </source>
</evidence>
<reference evidence="2 3" key="1">
    <citation type="submission" date="2022-12" db="EMBL/GenBank/DDBJ databases">
        <title>Chromosome-level genome of Tegillarca granosa.</title>
        <authorList>
            <person name="Kim J."/>
        </authorList>
    </citation>
    <scope>NUCLEOTIDE SEQUENCE [LARGE SCALE GENOMIC DNA]</scope>
    <source>
        <strain evidence="2">Teg-2019</strain>
        <tissue evidence="2">Adductor muscle</tissue>
    </source>
</reference>
<gene>
    <name evidence="2" type="ORF">KUTeg_007842</name>
</gene>
<evidence type="ECO:0000313" key="2">
    <source>
        <dbReference type="EMBL" id="KAJ8315692.1"/>
    </source>
</evidence>
<keyword evidence="1" id="KW-1133">Transmembrane helix</keyword>
<protein>
    <submittedName>
        <fullName evidence="2">Uncharacterized protein</fullName>
    </submittedName>
</protein>
<sequence length="108" mass="12507">MSLVIMASTQRFQDRLESKSESEMKGVIVVVVCFFYTIMLFSTAWILNQLKNQLKIAGTGRVRIKTVIGHRNRRIRFKYSPAARSKHQTGPSEAKLYLFYPDKSCLFQ</sequence>
<accession>A0ABQ9FGM6</accession>
<proteinExistence type="predicted"/>
<keyword evidence="3" id="KW-1185">Reference proteome</keyword>
<evidence type="ECO:0000313" key="3">
    <source>
        <dbReference type="Proteomes" id="UP001217089"/>
    </source>
</evidence>
<dbReference type="EMBL" id="JARBDR010000337">
    <property type="protein sequence ID" value="KAJ8315692.1"/>
    <property type="molecule type" value="Genomic_DNA"/>
</dbReference>
<dbReference type="Proteomes" id="UP001217089">
    <property type="component" value="Unassembled WGS sequence"/>
</dbReference>
<feature type="transmembrane region" description="Helical" evidence="1">
    <location>
        <begin position="26"/>
        <end position="47"/>
    </location>
</feature>
<comment type="caution">
    <text evidence="2">The sequence shown here is derived from an EMBL/GenBank/DDBJ whole genome shotgun (WGS) entry which is preliminary data.</text>
</comment>
<name>A0ABQ9FGM6_TEGGR</name>
<keyword evidence="1" id="KW-0472">Membrane</keyword>